<dbReference type="AlphaFoldDB" id="A0A7S2K7C0"/>
<accession>A0A7S2K7C0</accession>
<name>A0A7S2K7C0_9DINO</name>
<reference evidence="1" key="1">
    <citation type="submission" date="2021-01" db="EMBL/GenBank/DDBJ databases">
        <authorList>
            <person name="Corre E."/>
            <person name="Pelletier E."/>
            <person name="Niang G."/>
            <person name="Scheremetjew M."/>
            <person name="Finn R."/>
            <person name="Kale V."/>
            <person name="Holt S."/>
            <person name="Cochrane G."/>
            <person name="Meng A."/>
            <person name="Brown T."/>
            <person name="Cohen L."/>
        </authorList>
    </citation>
    <scope>NUCLEOTIDE SEQUENCE</scope>
    <source>
        <strain evidence="1">RCC3387</strain>
    </source>
</reference>
<dbReference type="EMBL" id="HBGW01043156">
    <property type="protein sequence ID" value="CAD9568573.1"/>
    <property type="molecule type" value="Transcribed_RNA"/>
</dbReference>
<protein>
    <submittedName>
        <fullName evidence="1">Uncharacterized protein</fullName>
    </submittedName>
</protein>
<gene>
    <name evidence="1" type="ORF">BRAN1462_LOCUS27344</name>
</gene>
<proteinExistence type="predicted"/>
<organism evidence="1">
    <name type="scientific">Zooxanthella nutricula</name>
    <dbReference type="NCBI Taxonomy" id="1333877"/>
    <lineage>
        <taxon>Eukaryota</taxon>
        <taxon>Sar</taxon>
        <taxon>Alveolata</taxon>
        <taxon>Dinophyceae</taxon>
        <taxon>Peridiniales</taxon>
        <taxon>Peridiniales incertae sedis</taxon>
        <taxon>Zooxanthella</taxon>
    </lineage>
</organism>
<sequence>MGCAHVGAKAASAERRVPLAPASGCGLAGSPAALPAPPCFRCGGKGFRHEGTLDHDGHSGERCFGCENCQLCRGSGRLEPPHRGGPRPCSSCSGRGFRHASAMRHDGAADQRCLFCAPCGDCAGQGAAPCGMPAARARGADGAEACDSSSQPPCFRCAGRGFRHESRMDHDAPADEKCFWCKSCQMCGGTGSITLGGASACAICGGTGFCHWSRIGHSKARDVKCMWCKDCVACGGKGVVLQGWGSEMRVDLPQGGPQPSYVFSGQGSE</sequence>
<evidence type="ECO:0000313" key="1">
    <source>
        <dbReference type="EMBL" id="CAD9568573.1"/>
    </source>
</evidence>